<dbReference type="EMBL" id="LS483372">
    <property type="protein sequence ID" value="SQF89555.1"/>
    <property type="molecule type" value="Genomic_DNA"/>
</dbReference>
<evidence type="ECO:0000313" key="2">
    <source>
        <dbReference type="Proteomes" id="UP000248640"/>
    </source>
</evidence>
<dbReference type="Proteomes" id="UP000248640">
    <property type="component" value="Chromosome 1"/>
</dbReference>
<gene>
    <name evidence="1" type="ORF">NCTC10038_00938</name>
</gene>
<reference evidence="1 2" key="1">
    <citation type="submission" date="2018-06" db="EMBL/GenBank/DDBJ databases">
        <authorList>
            <consortium name="Pathogen Informatics"/>
            <person name="Doyle S."/>
        </authorList>
    </citation>
    <scope>NUCLEOTIDE SEQUENCE [LARGE SCALE GENOMIC DNA]</scope>
    <source>
        <strain evidence="1 2">NCTC10038</strain>
    </source>
</reference>
<dbReference type="InterPro" id="IPR052344">
    <property type="entry name" value="Transposase-related"/>
</dbReference>
<protein>
    <submittedName>
        <fullName evidence="1">Transposase, IS66 family</fullName>
    </submittedName>
</protein>
<proteinExistence type="predicted"/>
<accession>A0A3M3XLH2</accession>
<dbReference type="InterPro" id="IPR004291">
    <property type="entry name" value="Transposase_IS66_central"/>
</dbReference>
<organism evidence="1 2">
    <name type="scientific">Pseudomonas fluorescens</name>
    <dbReference type="NCBI Taxonomy" id="294"/>
    <lineage>
        <taxon>Bacteria</taxon>
        <taxon>Pseudomonadati</taxon>
        <taxon>Pseudomonadota</taxon>
        <taxon>Gammaproteobacteria</taxon>
        <taxon>Pseudomonadales</taxon>
        <taxon>Pseudomonadaceae</taxon>
        <taxon>Pseudomonas</taxon>
    </lineage>
</organism>
<dbReference type="PANTHER" id="PTHR33678">
    <property type="entry name" value="BLL1576 PROTEIN"/>
    <property type="match status" value="1"/>
</dbReference>
<dbReference type="PANTHER" id="PTHR33678:SF1">
    <property type="entry name" value="BLL1576 PROTEIN"/>
    <property type="match status" value="1"/>
</dbReference>
<sequence length="167" mass="19506">MQDWKGKLVCDDFGGYKASFALGVTEIGCMARPRRKFLDLHATNKSTLAEQALRYIQWLYEIEREIRDLEPHVRRRIRQEIAVPVMDILHTWMIAQRELVHDGVAIAKALDYSLKRWTALSHYLDDGAVPIDNNHIEQQIRPRALGRKNWLCVSRRSRHDDEMKTAA</sequence>
<name>A0A3M3XLH2_PSEFL</name>
<evidence type="ECO:0000313" key="1">
    <source>
        <dbReference type="EMBL" id="SQF89555.1"/>
    </source>
</evidence>
<dbReference type="AlphaFoldDB" id="A0A3M3XLH2"/>
<dbReference type="Pfam" id="PF03050">
    <property type="entry name" value="DDE_Tnp_IS66"/>
    <property type="match status" value="1"/>
</dbReference>